<reference evidence="2" key="1">
    <citation type="submission" date="2015-04" db="UniProtKB">
        <authorList>
            <consortium name="EnsemblPlants"/>
        </authorList>
    </citation>
    <scope>IDENTIFICATION</scope>
</reference>
<evidence type="ECO:0000313" key="3">
    <source>
        <dbReference type="Proteomes" id="UP000008021"/>
    </source>
</evidence>
<sequence length="204" mass="22289">METGLLGLMGCTAKASSNVSYPLEELKKIMHPHNRTTPLHFPHPPNLGELHWRRRRLWPLPTSATNSTAAGLSPLPHLDDEHRRRPDVEETEVAAWIRSGGGRGGRRNGVDPEWRGPGVAVAAEEARWRRSRRPGRRRRRLDHGGDTGSPLLPRLACSSSSLLDRDRQHLLATAVALLFLPSSGLSPSSPEAGLGSAAGEVQAR</sequence>
<feature type="compositionally biased region" description="Basic and acidic residues" evidence="1">
    <location>
        <begin position="77"/>
        <end position="88"/>
    </location>
</feature>
<accession>A0A0E0DRZ1</accession>
<keyword evidence="3" id="KW-1185">Reference proteome</keyword>
<reference evidence="2" key="2">
    <citation type="submission" date="2018-05" db="EMBL/GenBank/DDBJ databases">
        <title>OmerRS3 (Oryza meridionalis Reference Sequence Version 3).</title>
        <authorList>
            <person name="Zhang J."/>
            <person name="Kudrna D."/>
            <person name="Lee S."/>
            <person name="Talag J."/>
            <person name="Welchert J."/>
            <person name="Wing R.A."/>
        </authorList>
    </citation>
    <scope>NUCLEOTIDE SEQUENCE [LARGE SCALE GENOMIC DNA]</scope>
    <source>
        <strain evidence="2">cv. OR44</strain>
    </source>
</reference>
<feature type="compositionally biased region" description="Basic residues" evidence="1">
    <location>
        <begin position="129"/>
        <end position="141"/>
    </location>
</feature>
<dbReference type="Gramene" id="OMERI05G15640.1">
    <property type="protein sequence ID" value="OMERI05G15640.1"/>
    <property type="gene ID" value="OMERI05G15640"/>
</dbReference>
<organism evidence="2">
    <name type="scientific">Oryza meridionalis</name>
    <dbReference type="NCBI Taxonomy" id="40149"/>
    <lineage>
        <taxon>Eukaryota</taxon>
        <taxon>Viridiplantae</taxon>
        <taxon>Streptophyta</taxon>
        <taxon>Embryophyta</taxon>
        <taxon>Tracheophyta</taxon>
        <taxon>Spermatophyta</taxon>
        <taxon>Magnoliopsida</taxon>
        <taxon>Liliopsida</taxon>
        <taxon>Poales</taxon>
        <taxon>Poaceae</taxon>
        <taxon>BOP clade</taxon>
        <taxon>Oryzoideae</taxon>
        <taxon>Oryzeae</taxon>
        <taxon>Oryzinae</taxon>
        <taxon>Oryza</taxon>
    </lineage>
</organism>
<protein>
    <submittedName>
        <fullName evidence="2">Uncharacterized protein</fullName>
    </submittedName>
</protein>
<dbReference type="Proteomes" id="UP000008021">
    <property type="component" value="Chromosome 5"/>
</dbReference>
<dbReference type="AlphaFoldDB" id="A0A0E0DRZ1"/>
<dbReference type="HOGENOM" id="CLU_1345108_0_0_1"/>
<name>A0A0E0DRZ1_9ORYZ</name>
<proteinExistence type="predicted"/>
<evidence type="ECO:0000256" key="1">
    <source>
        <dbReference type="SAM" id="MobiDB-lite"/>
    </source>
</evidence>
<feature type="region of interest" description="Disordered" evidence="1">
    <location>
        <begin position="185"/>
        <end position="204"/>
    </location>
</feature>
<dbReference type="EnsemblPlants" id="OMERI05G15640.1">
    <property type="protein sequence ID" value="OMERI05G15640.1"/>
    <property type="gene ID" value="OMERI05G15640"/>
</dbReference>
<feature type="region of interest" description="Disordered" evidence="1">
    <location>
        <begin position="63"/>
        <end position="152"/>
    </location>
</feature>
<evidence type="ECO:0000313" key="2">
    <source>
        <dbReference type="EnsemblPlants" id="OMERI05G15640.1"/>
    </source>
</evidence>